<dbReference type="InterPro" id="IPR017871">
    <property type="entry name" value="ABC_transporter-like_CS"/>
</dbReference>
<dbReference type="AlphaFoldDB" id="A0A521BE95"/>
<name>A0A521BE95_9SPHI</name>
<accession>A0A521BE95</accession>
<evidence type="ECO:0000256" key="2">
    <source>
        <dbReference type="ARBA" id="ARBA00022741"/>
    </source>
</evidence>
<keyword evidence="6" id="KW-1185">Reference proteome</keyword>
<protein>
    <submittedName>
        <fullName evidence="5">Phospholipid/cholesterol/gamma-HCH transport system ATP-binding protein</fullName>
    </submittedName>
</protein>
<dbReference type="InterPro" id="IPR003593">
    <property type="entry name" value="AAA+_ATPase"/>
</dbReference>
<dbReference type="SMART" id="SM00382">
    <property type="entry name" value="AAA"/>
    <property type="match status" value="1"/>
</dbReference>
<dbReference type="EMBL" id="FXSZ01000002">
    <property type="protein sequence ID" value="SMO45427.1"/>
    <property type="molecule type" value="Genomic_DNA"/>
</dbReference>
<dbReference type="InterPro" id="IPR027417">
    <property type="entry name" value="P-loop_NTPase"/>
</dbReference>
<gene>
    <name evidence="5" type="ORF">SAMN06265350_102137</name>
</gene>
<dbReference type="Gene3D" id="3.40.50.300">
    <property type="entry name" value="P-loop containing nucleotide triphosphate hydrolases"/>
    <property type="match status" value="1"/>
</dbReference>
<dbReference type="Pfam" id="PF00005">
    <property type="entry name" value="ABC_tran"/>
    <property type="match status" value="1"/>
</dbReference>
<dbReference type="PROSITE" id="PS00211">
    <property type="entry name" value="ABC_TRANSPORTER_1"/>
    <property type="match status" value="1"/>
</dbReference>
<evidence type="ECO:0000259" key="4">
    <source>
        <dbReference type="PROSITE" id="PS50893"/>
    </source>
</evidence>
<dbReference type="SUPFAM" id="SSF52540">
    <property type="entry name" value="P-loop containing nucleoside triphosphate hydrolases"/>
    <property type="match status" value="1"/>
</dbReference>
<dbReference type="RefSeq" id="WP_142601606.1">
    <property type="nucleotide sequence ID" value="NZ_FXSZ01000002.1"/>
</dbReference>
<feature type="domain" description="ABC transporter" evidence="4">
    <location>
        <begin position="14"/>
        <end position="251"/>
    </location>
</feature>
<keyword evidence="1" id="KW-0813">Transport</keyword>
<dbReference type="PROSITE" id="PS50893">
    <property type="entry name" value="ABC_TRANSPORTER_2"/>
    <property type="match status" value="1"/>
</dbReference>
<proteinExistence type="predicted"/>
<evidence type="ECO:0000256" key="3">
    <source>
        <dbReference type="ARBA" id="ARBA00022840"/>
    </source>
</evidence>
<evidence type="ECO:0000313" key="6">
    <source>
        <dbReference type="Proteomes" id="UP000315971"/>
    </source>
</evidence>
<evidence type="ECO:0000313" key="5">
    <source>
        <dbReference type="EMBL" id="SMO45427.1"/>
    </source>
</evidence>
<dbReference type="Proteomes" id="UP000315971">
    <property type="component" value="Unassembled WGS sequence"/>
</dbReference>
<dbReference type="OrthoDB" id="9782239at2"/>
<dbReference type="PANTHER" id="PTHR43023:SF3">
    <property type="entry name" value="PROTEIN TRIGALACTOSYLDIACYLGLYCEROL 3, CHLOROPLASTIC"/>
    <property type="match status" value="1"/>
</dbReference>
<dbReference type="GO" id="GO:0016887">
    <property type="term" value="F:ATP hydrolysis activity"/>
    <property type="evidence" value="ECO:0007669"/>
    <property type="project" value="InterPro"/>
</dbReference>
<keyword evidence="3 5" id="KW-0067">ATP-binding</keyword>
<sequence>MKNGVKIDRNNRVIFVKDLEKSFGELNVLSGLNMDLFKGENLVVMGRSGSGKSVLIKVISGLLKPDKGVVNVLGQEVDKISTEELQALRLKIGFSFQSSALYDSMTVRENLEFPLVRNLKNIKSKEVDKAIEEVLENVDLPQTINQLPSELSGGQKKRIGIARTLILKPEIMLYDEPTAGLDPITSVEINNLINEVQQKYNTSSLIITHDLTCAKLTGDRVAMIVDGNFLTQGSFDDVFNTNDERIRGFYNYNFINDNTNKKLNNFK</sequence>
<reference evidence="5 6" key="1">
    <citation type="submission" date="2017-05" db="EMBL/GenBank/DDBJ databases">
        <authorList>
            <person name="Varghese N."/>
            <person name="Submissions S."/>
        </authorList>
    </citation>
    <scope>NUCLEOTIDE SEQUENCE [LARGE SCALE GENOMIC DNA]</scope>
    <source>
        <strain evidence="5 6">DSM 21342</strain>
    </source>
</reference>
<dbReference type="InterPro" id="IPR003439">
    <property type="entry name" value="ABC_transporter-like_ATP-bd"/>
</dbReference>
<dbReference type="GO" id="GO:0005524">
    <property type="term" value="F:ATP binding"/>
    <property type="evidence" value="ECO:0007669"/>
    <property type="project" value="UniProtKB-KW"/>
</dbReference>
<keyword evidence="2" id="KW-0547">Nucleotide-binding</keyword>
<evidence type="ECO:0000256" key="1">
    <source>
        <dbReference type="ARBA" id="ARBA00022448"/>
    </source>
</evidence>
<dbReference type="PANTHER" id="PTHR43023">
    <property type="entry name" value="PROTEIN TRIGALACTOSYLDIACYLGLYCEROL 3, CHLOROPLASTIC"/>
    <property type="match status" value="1"/>
</dbReference>
<organism evidence="5 6">
    <name type="scientific">Solitalea koreensis</name>
    <dbReference type="NCBI Taxonomy" id="543615"/>
    <lineage>
        <taxon>Bacteria</taxon>
        <taxon>Pseudomonadati</taxon>
        <taxon>Bacteroidota</taxon>
        <taxon>Sphingobacteriia</taxon>
        <taxon>Sphingobacteriales</taxon>
        <taxon>Sphingobacteriaceae</taxon>
        <taxon>Solitalea</taxon>
    </lineage>
</organism>